<reference evidence="1 2" key="1">
    <citation type="submission" date="2016-10" db="EMBL/GenBank/DDBJ databases">
        <authorList>
            <person name="de Groot N.N."/>
        </authorList>
    </citation>
    <scope>NUCLEOTIDE SEQUENCE [LARGE SCALE GENOMIC DNA]</scope>
    <source>
        <strain evidence="1 2">Vu-144</strain>
    </source>
</reference>
<evidence type="ECO:0000313" key="2">
    <source>
        <dbReference type="Proteomes" id="UP000199041"/>
    </source>
</evidence>
<evidence type="ECO:0000313" key="1">
    <source>
        <dbReference type="EMBL" id="SEA62139.1"/>
    </source>
</evidence>
<protein>
    <submittedName>
        <fullName evidence="1">Beta-galactosamide-alpha-2,3-sialyltransferase</fullName>
    </submittedName>
</protein>
<gene>
    <name evidence="1" type="ORF">SAMN05192529_13416</name>
</gene>
<keyword evidence="1" id="KW-0328">Glycosyltransferase</keyword>
<dbReference type="Pfam" id="PF07922">
    <property type="entry name" value="Glyco_transf_52"/>
    <property type="match status" value="1"/>
</dbReference>
<dbReference type="STRING" id="551991.SAMN05192529_13416"/>
<accession>A0A1H4CP75</accession>
<dbReference type="OrthoDB" id="1100895at2"/>
<organism evidence="1 2">
    <name type="scientific">Arachidicoccus rhizosphaerae</name>
    <dbReference type="NCBI Taxonomy" id="551991"/>
    <lineage>
        <taxon>Bacteria</taxon>
        <taxon>Pseudomonadati</taxon>
        <taxon>Bacteroidota</taxon>
        <taxon>Chitinophagia</taxon>
        <taxon>Chitinophagales</taxon>
        <taxon>Chitinophagaceae</taxon>
        <taxon>Arachidicoccus</taxon>
    </lineage>
</organism>
<sequence>MKNNNNAKSIIICYTIMQMVIACSIIEKSKDDFLVVILFSQSSDKGKYYSERLAKYGTSIFFLPRTNHRPEALLNLLTIKYKLWIEKLGKFKSCYVASIDNIYIHYILGKIKFNVLYTYDDGMANIADNSIYYRPEFNPLPRKLLRKIFKIGYKMSTIKDMSKCHFTIYNGLKNIIENTFYISLFDYSRVRQNGGAAKFDADTIIRIFVGQPLFVVRKDYDVRNVEKKIAQLNIDFYYPHPFERVMPTKIPVIESRLIFEEYLMATIHENPTTKFEIYSFGSSVLLNIKDFPNVTLFYIYDINLSDKLHTIYSLYEQIGVNKLSI</sequence>
<dbReference type="InterPro" id="IPR012477">
    <property type="entry name" value="Glyco_transf_52"/>
</dbReference>
<dbReference type="Gene3D" id="3.30.370.20">
    <property type="match status" value="1"/>
</dbReference>
<keyword evidence="2" id="KW-1185">Reference proteome</keyword>
<dbReference type="PROSITE" id="PS51257">
    <property type="entry name" value="PROKAR_LIPOPROTEIN"/>
    <property type="match status" value="1"/>
</dbReference>
<dbReference type="Proteomes" id="UP000199041">
    <property type="component" value="Unassembled WGS sequence"/>
</dbReference>
<proteinExistence type="predicted"/>
<dbReference type="AlphaFoldDB" id="A0A1H4CP75"/>
<keyword evidence="1" id="KW-0808">Transferase</keyword>
<name>A0A1H4CP75_9BACT</name>
<dbReference type="EMBL" id="FNQY01000034">
    <property type="protein sequence ID" value="SEA62139.1"/>
    <property type="molecule type" value="Genomic_DNA"/>
</dbReference>
<dbReference type="GO" id="GO:0016757">
    <property type="term" value="F:glycosyltransferase activity"/>
    <property type="evidence" value="ECO:0007669"/>
    <property type="project" value="UniProtKB-KW"/>
</dbReference>